<evidence type="ECO:0000313" key="3">
    <source>
        <dbReference type="Proteomes" id="UP000015530"/>
    </source>
</evidence>
<dbReference type="EMBL" id="AMYD01003974">
    <property type="protein sequence ID" value="EQB44524.1"/>
    <property type="molecule type" value="Genomic_DNA"/>
</dbReference>
<name>T0JYG3_COLGC</name>
<comment type="caution">
    <text evidence="2">The sequence shown here is derived from an EMBL/GenBank/DDBJ whole genome shotgun (WGS) entry which is preliminary data.</text>
</comment>
<reference evidence="3" key="1">
    <citation type="journal article" date="2013" name="Mol. Plant Microbe Interact.">
        <title>Global aspects of pacC regulation of pathogenicity genes in Colletotrichum gloeosporioides as revealed by transcriptome analysis.</title>
        <authorList>
            <person name="Alkan N."/>
            <person name="Meng X."/>
            <person name="Friedlander G."/>
            <person name="Reuveni E."/>
            <person name="Sukno S."/>
            <person name="Sherman A."/>
            <person name="Thon M."/>
            <person name="Fluhr R."/>
            <person name="Prusky D."/>
        </authorList>
    </citation>
    <scope>NUCLEOTIDE SEQUENCE [LARGE SCALE GENOMIC DNA]</scope>
    <source>
        <strain evidence="3">Cg-14</strain>
    </source>
</reference>
<dbReference type="AlphaFoldDB" id="T0JYG3"/>
<evidence type="ECO:0000313" key="2">
    <source>
        <dbReference type="EMBL" id="EQB44524.1"/>
    </source>
</evidence>
<feature type="region of interest" description="Disordered" evidence="1">
    <location>
        <begin position="1"/>
        <end position="29"/>
    </location>
</feature>
<accession>T0JYG3</accession>
<dbReference type="Proteomes" id="UP000015530">
    <property type="component" value="Unassembled WGS sequence"/>
</dbReference>
<gene>
    <name evidence="2" type="ORF">CGLO_16724</name>
</gene>
<dbReference type="HOGENOM" id="CLU_2209831_0_0_1"/>
<organism evidence="2 3">
    <name type="scientific">Colletotrichum gloeosporioides (strain Cg-14)</name>
    <name type="common">Anthracnose fungus</name>
    <name type="synonym">Glomerella cingulata</name>
    <dbReference type="NCBI Taxonomy" id="1237896"/>
    <lineage>
        <taxon>Eukaryota</taxon>
        <taxon>Fungi</taxon>
        <taxon>Dikarya</taxon>
        <taxon>Ascomycota</taxon>
        <taxon>Pezizomycotina</taxon>
        <taxon>Sordariomycetes</taxon>
        <taxon>Hypocreomycetidae</taxon>
        <taxon>Glomerellales</taxon>
        <taxon>Glomerellaceae</taxon>
        <taxon>Colletotrichum</taxon>
        <taxon>Colletotrichum gloeosporioides species complex</taxon>
    </lineage>
</organism>
<feature type="compositionally biased region" description="Polar residues" evidence="1">
    <location>
        <begin position="1"/>
        <end position="10"/>
    </location>
</feature>
<evidence type="ECO:0000256" key="1">
    <source>
        <dbReference type="SAM" id="MobiDB-lite"/>
    </source>
</evidence>
<proteinExistence type="predicted"/>
<sequence>MLTAEGTQTTDKTRRRFAAARDSLTPMTSHDPTALSNYFDLQSCNTTDKALESSSRARLVPSAVVGSLAPVNRRSSRSLSLWTLSMSHASAGNGPVTVFSGRLQLGY</sequence>
<protein>
    <submittedName>
        <fullName evidence="2">Uncharacterized protein</fullName>
    </submittedName>
</protein>